<protein>
    <submittedName>
        <fullName evidence="1">Uncharacterized protein</fullName>
    </submittedName>
</protein>
<dbReference type="OrthoDB" id="10501325at2759"/>
<dbReference type="EMBL" id="JAPQKQ010000002">
    <property type="protein sequence ID" value="KAJ5209545.1"/>
    <property type="molecule type" value="Genomic_DNA"/>
</dbReference>
<reference evidence="1" key="2">
    <citation type="journal article" date="2023" name="IMA Fungus">
        <title>Comparative genomic study of the Penicillium genus elucidates a diverse pangenome and 15 lateral gene transfer events.</title>
        <authorList>
            <person name="Petersen C."/>
            <person name="Sorensen T."/>
            <person name="Nielsen M.R."/>
            <person name="Sondergaard T.E."/>
            <person name="Sorensen J.L."/>
            <person name="Fitzpatrick D.A."/>
            <person name="Frisvad J.C."/>
            <person name="Nielsen K.L."/>
        </authorList>
    </citation>
    <scope>NUCLEOTIDE SEQUENCE</scope>
    <source>
        <strain evidence="1">IBT 20477</strain>
    </source>
</reference>
<keyword evidence="2" id="KW-1185">Reference proteome</keyword>
<sequence length="101" mass="11064">MICRQSTALVDLRDTASPVHIEQVPTLVGWWQGTCAERGLSWIVLSASVMCGIVENARTKSAPSSQDCAVILGEADGILRKSHQFLRVWKPEAESNLRGKT</sequence>
<name>A0A9W9MXU6_9EURO</name>
<evidence type="ECO:0000313" key="1">
    <source>
        <dbReference type="EMBL" id="KAJ5209545.1"/>
    </source>
</evidence>
<evidence type="ECO:0000313" key="2">
    <source>
        <dbReference type="Proteomes" id="UP001150942"/>
    </source>
</evidence>
<comment type="caution">
    <text evidence="1">The sequence shown here is derived from an EMBL/GenBank/DDBJ whole genome shotgun (WGS) entry which is preliminary data.</text>
</comment>
<dbReference type="AlphaFoldDB" id="A0A9W9MXU6"/>
<reference evidence="1" key="1">
    <citation type="submission" date="2022-11" db="EMBL/GenBank/DDBJ databases">
        <authorList>
            <person name="Petersen C."/>
        </authorList>
    </citation>
    <scope>NUCLEOTIDE SEQUENCE</scope>
    <source>
        <strain evidence="1">IBT 20477</strain>
    </source>
</reference>
<gene>
    <name evidence="1" type="ORF">N7449_003924</name>
</gene>
<proteinExistence type="predicted"/>
<organism evidence="1 2">
    <name type="scientific">Penicillium cf. viridicatum</name>
    <dbReference type="NCBI Taxonomy" id="2972119"/>
    <lineage>
        <taxon>Eukaryota</taxon>
        <taxon>Fungi</taxon>
        <taxon>Dikarya</taxon>
        <taxon>Ascomycota</taxon>
        <taxon>Pezizomycotina</taxon>
        <taxon>Eurotiomycetes</taxon>
        <taxon>Eurotiomycetidae</taxon>
        <taxon>Eurotiales</taxon>
        <taxon>Aspergillaceae</taxon>
        <taxon>Penicillium</taxon>
    </lineage>
</organism>
<accession>A0A9W9MXU6</accession>
<dbReference type="Proteomes" id="UP001150942">
    <property type="component" value="Unassembled WGS sequence"/>
</dbReference>